<keyword evidence="12" id="KW-1185">Reference proteome</keyword>
<evidence type="ECO:0000256" key="6">
    <source>
        <dbReference type="ARBA" id="ARBA00023239"/>
    </source>
</evidence>
<dbReference type="InterPro" id="IPR043132">
    <property type="entry name" value="BCAT-like_C"/>
</dbReference>
<keyword evidence="6 11" id="KW-0456">Lyase</keyword>
<evidence type="ECO:0000256" key="9">
    <source>
        <dbReference type="ARBA" id="ARBA00049529"/>
    </source>
</evidence>
<evidence type="ECO:0000256" key="7">
    <source>
        <dbReference type="ARBA" id="ARBA00035633"/>
    </source>
</evidence>
<comment type="catalytic activity">
    <reaction evidence="9">
        <text>4-amino-4-deoxychorismate = 4-aminobenzoate + pyruvate + H(+)</text>
        <dbReference type="Rhea" id="RHEA:16201"/>
        <dbReference type="ChEBI" id="CHEBI:15361"/>
        <dbReference type="ChEBI" id="CHEBI:15378"/>
        <dbReference type="ChEBI" id="CHEBI:17836"/>
        <dbReference type="ChEBI" id="CHEBI:58406"/>
        <dbReference type="EC" id="4.1.3.38"/>
    </reaction>
</comment>
<dbReference type="EC" id="4.1.3.38" evidence="8 10"/>
<dbReference type="PANTHER" id="PTHR42743">
    <property type="entry name" value="AMINO-ACID AMINOTRANSFERASE"/>
    <property type="match status" value="1"/>
</dbReference>
<dbReference type="SUPFAM" id="SSF56752">
    <property type="entry name" value="D-aminoacid aminotransferase-like PLP-dependent enzymes"/>
    <property type="match status" value="1"/>
</dbReference>
<dbReference type="AlphaFoldDB" id="A0A432W007"/>
<dbReference type="InterPro" id="IPR050571">
    <property type="entry name" value="Class-IV_PLP-Dep_Aminotrnsfr"/>
</dbReference>
<comment type="subunit">
    <text evidence="3">Homodimer.</text>
</comment>
<name>A0A432W007_9GAMM</name>
<evidence type="ECO:0000256" key="8">
    <source>
        <dbReference type="ARBA" id="ARBA00035676"/>
    </source>
</evidence>
<organism evidence="11 12">
    <name type="scientific">Aliidiomarina iranensis</name>
    <dbReference type="NCBI Taxonomy" id="1434071"/>
    <lineage>
        <taxon>Bacteria</taxon>
        <taxon>Pseudomonadati</taxon>
        <taxon>Pseudomonadota</taxon>
        <taxon>Gammaproteobacteria</taxon>
        <taxon>Alteromonadales</taxon>
        <taxon>Idiomarinaceae</taxon>
        <taxon>Aliidiomarina</taxon>
    </lineage>
</organism>
<sequence>MRALINGEEGELIGVSDRGLNYGDGCFTTIAVRERELQLWPRHWQRLQQTCARLKIPLVDEHTLLAEAKLLIEHHDSVSAVIKILISRGEGGRGYAPPMPSNSNRVVSISHVPSHYGAWQKQGIRIAQASFRLAIQPEFAGLKTLNRLEQVMLKQELQDLRAVMEPKPDDLIVSDADDYICETTMGNIFWRHNGQWHTPDLTNAGIEGVVRAELLAQNPQVRIGRYRLESLLQADEIFVCNALLGLVPVSNIKGIELSVRTYSKHWQTLL</sequence>
<dbReference type="GO" id="GO:0008153">
    <property type="term" value="P:4-aminobenzoate biosynthetic process"/>
    <property type="evidence" value="ECO:0007669"/>
    <property type="project" value="UniProtKB-UniRule"/>
</dbReference>
<protein>
    <recommendedName>
        <fullName evidence="8 10">Aminodeoxychorismate lyase</fullName>
        <ecNumber evidence="8 10">4.1.3.38</ecNumber>
    </recommendedName>
</protein>
<reference evidence="12" key="1">
    <citation type="journal article" date="2018" name="Front. Microbiol.">
        <title>Genome-Based Analysis Reveals the Taxonomy and Diversity of the Family Idiomarinaceae.</title>
        <authorList>
            <person name="Liu Y."/>
            <person name="Lai Q."/>
            <person name="Shao Z."/>
        </authorList>
    </citation>
    <scope>NUCLEOTIDE SEQUENCE [LARGE SCALE GENOMIC DNA]</scope>
    <source>
        <strain evidence="12">GBPy7</strain>
    </source>
</reference>
<evidence type="ECO:0000313" key="11">
    <source>
        <dbReference type="EMBL" id="RUO22344.1"/>
    </source>
</evidence>
<dbReference type="GO" id="GO:0008696">
    <property type="term" value="F:4-amino-4-deoxychorismate lyase activity"/>
    <property type="evidence" value="ECO:0007669"/>
    <property type="project" value="UniProtKB-UniRule"/>
</dbReference>
<keyword evidence="5" id="KW-0289">Folate biosynthesis</keyword>
<proteinExistence type="inferred from homology"/>
<accession>A0A432W007</accession>
<evidence type="ECO:0000256" key="1">
    <source>
        <dbReference type="ARBA" id="ARBA00001933"/>
    </source>
</evidence>
<dbReference type="InterPro" id="IPR001544">
    <property type="entry name" value="Aminotrans_IV"/>
</dbReference>
<evidence type="ECO:0000256" key="4">
    <source>
        <dbReference type="ARBA" id="ARBA00022898"/>
    </source>
</evidence>
<dbReference type="PANTHER" id="PTHR42743:SF2">
    <property type="entry name" value="AMINODEOXYCHORISMATE LYASE"/>
    <property type="match status" value="1"/>
</dbReference>
<dbReference type="Proteomes" id="UP000288395">
    <property type="component" value="Unassembled WGS sequence"/>
</dbReference>
<dbReference type="GO" id="GO:0030170">
    <property type="term" value="F:pyridoxal phosphate binding"/>
    <property type="evidence" value="ECO:0007669"/>
    <property type="project" value="InterPro"/>
</dbReference>
<dbReference type="InterPro" id="IPR036038">
    <property type="entry name" value="Aminotransferase-like"/>
</dbReference>
<comment type="similarity">
    <text evidence="2">Belongs to the class-IV pyridoxal-phosphate-dependent aminotransferase family.</text>
</comment>
<gene>
    <name evidence="11" type="primary">pabC</name>
    <name evidence="11" type="ORF">CWE08_03940</name>
</gene>
<dbReference type="OrthoDB" id="9805628at2"/>
<dbReference type="NCBIfam" id="NF004761">
    <property type="entry name" value="PRK06092.1"/>
    <property type="match status" value="1"/>
</dbReference>
<evidence type="ECO:0000313" key="12">
    <source>
        <dbReference type="Proteomes" id="UP000288395"/>
    </source>
</evidence>
<dbReference type="Pfam" id="PF01063">
    <property type="entry name" value="Aminotran_4"/>
    <property type="match status" value="1"/>
</dbReference>
<dbReference type="InterPro" id="IPR043131">
    <property type="entry name" value="BCAT-like_N"/>
</dbReference>
<evidence type="ECO:0000256" key="5">
    <source>
        <dbReference type="ARBA" id="ARBA00022909"/>
    </source>
</evidence>
<dbReference type="NCBIfam" id="TIGR03461">
    <property type="entry name" value="pabC_Proteo"/>
    <property type="match status" value="1"/>
</dbReference>
<dbReference type="GO" id="GO:0046656">
    <property type="term" value="P:folic acid biosynthetic process"/>
    <property type="evidence" value="ECO:0007669"/>
    <property type="project" value="UniProtKB-KW"/>
</dbReference>
<evidence type="ECO:0000256" key="3">
    <source>
        <dbReference type="ARBA" id="ARBA00011738"/>
    </source>
</evidence>
<dbReference type="Gene3D" id="3.30.470.10">
    <property type="match status" value="1"/>
</dbReference>
<dbReference type="GO" id="GO:0005829">
    <property type="term" value="C:cytosol"/>
    <property type="evidence" value="ECO:0007669"/>
    <property type="project" value="TreeGrafter"/>
</dbReference>
<comment type="pathway">
    <text evidence="7">Cofactor biosynthesis; tetrahydrofolate biosynthesis; 4-aminobenzoate from chorismate: step 2/2.</text>
</comment>
<dbReference type="EMBL" id="PIPJ01000002">
    <property type="protein sequence ID" value="RUO22344.1"/>
    <property type="molecule type" value="Genomic_DNA"/>
</dbReference>
<evidence type="ECO:0000256" key="2">
    <source>
        <dbReference type="ARBA" id="ARBA00009320"/>
    </source>
</evidence>
<dbReference type="RefSeq" id="WP_126765822.1">
    <property type="nucleotide sequence ID" value="NZ_PIPJ01000002.1"/>
</dbReference>
<comment type="cofactor">
    <cofactor evidence="1">
        <name>pyridoxal 5'-phosphate</name>
        <dbReference type="ChEBI" id="CHEBI:597326"/>
    </cofactor>
</comment>
<evidence type="ECO:0000256" key="10">
    <source>
        <dbReference type="NCBIfam" id="TIGR03461"/>
    </source>
</evidence>
<comment type="caution">
    <text evidence="11">The sequence shown here is derived from an EMBL/GenBank/DDBJ whole genome shotgun (WGS) entry which is preliminary data.</text>
</comment>
<keyword evidence="4" id="KW-0663">Pyridoxal phosphate</keyword>
<dbReference type="Gene3D" id="3.20.10.10">
    <property type="entry name" value="D-amino Acid Aminotransferase, subunit A, domain 2"/>
    <property type="match status" value="1"/>
</dbReference>
<dbReference type="InterPro" id="IPR017824">
    <property type="entry name" value="Aminodeoxychorismate_lyase_IV"/>
</dbReference>